<organism evidence="1">
    <name type="scientific">marine sediment metagenome</name>
    <dbReference type="NCBI Taxonomy" id="412755"/>
    <lineage>
        <taxon>unclassified sequences</taxon>
        <taxon>metagenomes</taxon>
        <taxon>ecological metagenomes</taxon>
    </lineage>
</organism>
<gene>
    <name evidence="1" type="ORF">S03H2_31703</name>
</gene>
<dbReference type="EMBL" id="BARU01019239">
    <property type="protein sequence ID" value="GAH50364.1"/>
    <property type="molecule type" value="Genomic_DNA"/>
</dbReference>
<comment type="caution">
    <text evidence="1">The sequence shown here is derived from an EMBL/GenBank/DDBJ whole genome shotgun (WGS) entry which is preliminary data.</text>
</comment>
<sequence length="183" mass="20826">MSNYKLTPEEHNVLNQLSHGAQYRKYFFDKASSFKWFVALQNTGYFEPTENPSPMPADGGGYWIPYWDVLPYLERLSVQHEADDYDEIVSALLKVISDVGGFRNDQGKCIDNHHTWASFATILSNLPTARIDLEILSNVSDWLVSDFGSMMQTSAVVEKLVPSIIRGFPETQSESYQHAVRQL</sequence>
<evidence type="ECO:0000313" key="1">
    <source>
        <dbReference type="EMBL" id="GAH50364.1"/>
    </source>
</evidence>
<reference evidence="1" key="1">
    <citation type="journal article" date="2014" name="Front. Microbiol.">
        <title>High frequency of phylogenetically diverse reductive dehalogenase-homologous genes in deep subseafloor sedimentary metagenomes.</title>
        <authorList>
            <person name="Kawai M."/>
            <person name="Futagami T."/>
            <person name="Toyoda A."/>
            <person name="Takaki Y."/>
            <person name="Nishi S."/>
            <person name="Hori S."/>
            <person name="Arai W."/>
            <person name="Tsubouchi T."/>
            <person name="Morono Y."/>
            <person name="Uchiyama I."/>
            <person name="Ito T."/>
            <person name="Fujiyama A."/>
            <person name="Inagaki F."/>
            <person name="Takami H."/>
        </authorList>
    </citation>
    <scope>NUCLEOTIDE SEQUENCE</scope>
    <source>
        <strain evidence="1">Expedition CK06-06</strain>
    </source>
</reference>
<dbReference type="AlphaFoldDB" id="X1H938"/>
<feature type="non-terminal residue" evidence="1">
    <location>
        <position position="183"/>
    </location>
</feature>
<proteinExistence type="predicted"/>
<protein>
    <submittedName>
        <fullName evidence="1">Uncharacterized protein</fullName>
    </submittedName>
</protein>
<accession>X1H938</accession>
<name>X1H938_9ZZZZ</name>